<dbReference type="InterPro" id="IPR025197">
    <property type="entry name" value="DUF4116"/>
</dbReference>
<evidence type="ECO:0000313" key="2">
    <source>
        <dbReference type="EMBL" id="HAU2395269.1"/>
    </source>
</evidence>
<sequence>MTNSNHLRNPVTKSLNDLCQDELSVIGSYLGAWNDLWSLTFTSSEMKKSLIHQQTDELWKFFFKEFFPYIPLPTEDFYKNFMKNYKIWYQTLYRVKQDPFFLMYLDKLKEDPAHLFRNDKEIIIAAIEKQPFLYKNFSRGYKEDEEVILCALKNNRFIIHDVPRTVREGFKEIADIKEDKARVDACDKLIDKLSPQRVSKIKSLDLFKSQLTLQAQNITKKSGEQVNNRQLQRSTAPITPEGISSLVHLGLFRDTQIQYEEKEESLNNKYRK</sequence>
<evidence type="ECO:0000313" key="3">
    <source>
        <dbReference type="Proteomes" id="UP000863577"/>
    </source>
</evidence>
<proteinExistence type="predicted"/>
<reference evidence="2" key="2">
    <citation type="submission" date="2019-09" db="EMBL/GenBank/DDBJ databases">
        <authorList>
            <consortium name="NCBI Pathogen Detection Project"/>
        </authorList>
    </citation>
    <scope>NUCLEOTIDE SEQUENCE</scope>
    <source>
        <strain evidence="2">CL18-200174</strain>
    </source>
</reference>
<gene>
    <name evidence="2" type="ORF">JBK99_02860</name>
</gene>
<name>A0A378KQR0_LEGPN</name>
<organism evidence="2 3">
    <name type="scientific">Legionella pneumophila</name>
    <dbReference type="NCBI Taxonomy" id="446"/>
    <lineage>
        <taxon>Bacteria</taxon>
        <taxon>Pseudomonadati</taxon>
        <taxon>Pseudomonadota</taxon>
        <taxon>Gammaproteobacteria</taxon>
        <taxon>Legionellales</taxon>
        <taxon>Legionellaceae</taxon>
        <taxon>Legionella</taxon>
    </lineage>
</organism>
<protein>
    <submittedName>
        <fullName evidence="2">DUF4116 domain-containing protein</fullName>
    </submittedName>
</protein>
<evidence type="ECO:0000259" key="1">
    <source>
        <dbReference type="Pfam" id="PF13475"/>
    </source>
</evidence>
<dbReference type="AlphaFoldDB" id="A0A378KQR0"/>
<feature type="domain" description="DUF4116" evidence="1">
    <location>
        <begin position="119"/>
        <end position="163"/>
    </location>
</feature>
<accession>A0A378KQR0</accession>
<dbReference type="EMBL" id="DACWOD010000002">
    <property type="protein sequence ID" value="HAU2395269.1"/>
    <property type="molecule type" value="Genomic_DNA"/>
</dbReference>
<dbReference type="Proteomes" id="UP000863577">
    <property type="component" value="Unassembled WGS sequence"/>
</dbReference>
<dbReference type="Pfam" id="PF13475">
    <property type="entry name" value="DUF4116"/>
    <property type="match status" value="1"/>
</dbReference>
<dbReference type="RefSeq" id="WP_011216298.1">
    <property type="nucleotide sequence ID" value="NZ_AP024961.1"/>
</dbReference>
<reference evidence="2" key="1">
    <citation type="journal article" date="2018" name="Genome Biol.">
        <title>SKESA: strategic k-mer extension for scrupulous assemblies.</title>
        <authorList>
            <person name="Souvorov A."/>
            <person name="Agarwala R."/>
            <person name="Lipman D.J."/>
        </authorList>
    </citation>
    <scope>NUCLEOTIDE SEQUENCE</scope>
    <source>
        <strain evidence="2">CL18-200174</strain>
    </source>
</reference>
<comment type="caution">
    <text evidence="2">The sequence shown here is derived from an EMBL/GenBank/DDBJ whole genome shotgun (WGS) entry which is preliminary data.</text>
</comment>